<dbReference type="PANTHER" id="PTHR17985:SF8">
    <property type="entry name" value="TRANSPORT AND GOLGI ORGANIZATION PROTEIN 2 HOMOLOG"/>
    <property type="match status" value="1"/>
</dbReference>
<name>A8NQ77_COPC7</name>
<dbReference type="GO" id="GO:0009306">
    <property type="term" value="P:protein secretion"/>
    <property type="evidence" value="ECO:0007669"/>
    <property type="project" value="TreeGrafter"/>
</dbReference>
<dbReference type="OMA" id="QAGGSWF"/>
<dbReference type="eggNOG" id="KOG2342">
    <property type="taxonomic scope" value="Eukaryota"/>
</dbReference>
<dbReference type="KEGG" id="cci:CC1G_08003"/>
<dbReference type="GO" id="GO:0007030">
    <property type="term" value="P:Golgi organization"/>
    <property type="evidence" value="ECO:0007669"/>
    <property type="project" value="TreeGrafter"/>
</dbReference>
<dbReference type="InParanoid" id="A8NQ77"/>
<gene>
    <name evidence="1" type="ORF">CC1G_08003</name>
</gene>
<dbReference type="Pfam" id="PF05742">
    <property type="entry name" value="TANGO2"/>
    <property type="match status" value="1"/>
</dbReference>
<dbReference type="GeneID" id="6012026"/>
<dbReference type="AlphaFoldDB" id="A8NQ77"/>
<sequence length="313" mass="34644">MCIGVWTLDHPDYALILCENRDEFIDRPTEDAHWHSFGDVQKQDEPGNVLSGRDIKAGGSWFGLNKEGRVALLTNITEPLGRYSSSRGALVSSFLLSKSNHPLEDELGKIVSPNAAFAGFNLLLLSPTLRSDDTISYDALFVTNHGGGGVLTSRRLTPEEQRCGCMSNGIDGKDASQWPKVIHATREFSAVLQSLSQEATETEIADHLFNVLASWRCSEPITLRTGLRNTVQVEPIPIVLEGSQSAVPTAYGTRLSTVLLIRRNGDAHFIERDIWKRDNDGNIARTDPPTQREFKFKLDLEAIRRAQSSSLRG</sequence>
<evidence type="ECO:0000313" key="2">
    <source>
        <dbReference type="Proteomes" id="UP000001861"/>
    </source>
</evidence>
<keyword evidence="2" id="KW-1185">Reference proteome</keyword>
<comment type="caution">
    <text evidence="1">The sequence shown here is derived from an EMBL/GenBank/DDBJ whole genome shotgun (WGS) entry which is preliminary data.</text>
</comment>
<evidence type="ECO:0000313" key="1">
    <source>
        <dbReference type="EMBL" id="EAU86279.2"/>
    </source>
</evidence>
<accession>A8NQ77</accession>
<dbReference type="GO" id="GO:0005794">
    <property type="term" value="C:Golgi apparatus"/>
    <property type="evidence" value="ECO:0007669"/>
    <property type="project" value="TreeGrafter"/>
</dbReference>
<dbReference type="RefSeq" id="XP_001835494.2">
    <property type="nucleotide sequence ID" value="XM_001835442.2"/>
</dbReference>
<reference evidence="1 2" key="1">
    <citation type="journal article" date="2010" name="Proc. Natl. Acad. Sci. U.S.A.">
        <title>Insights into evolution of multicellular fungi from the assembled chromosomes of the mushroom Coprinopsis cinerea (Coprinus cinereus).</title>
        <authorList>
            <person name="Stajich J.E."/>
            <person name="Wilke S.K."/>
            <person name="Ahren D."/>
            <person name="Au C.H."/>
            <person name="Birren B.W."/>
            <person name="Borodovsky M."/>
            <person name="Burns C."/>
            <person name="Canback B."/>
            <person name="Casselton L.A."/>
            <person name="Cheng C.K."/>
            <person name="Deng J."/>
            <person name="Dietrich F.S."/>
            <person name="Fargo D.C."/>
            <person name="Farman M.L."/>
            <person name="Gathman A.C."/>
            <person name="Goldberg J."/>
            <person name="Guigo R."/>
            <person name="Hoegger P.J."/>
            <person name="Hooker J.B."/>
            <person name="Huggins A."/>
            <person name="James T.Y."/>
            <person name="Kamada T."/>
            <person name="Kilaru S."/>
            <person name="Kodira C."/>
            <person name="Kues U."/>
            <person name="Kupfer D."/>
            <person name="Kwan H.S."/>
            <person name="Lomsadze A."/>
            <person name="Li W."/>
            <person name="Lilly W.W."/>
            <person name="Ma L.J."/>
            <person name="Mackey A.J."/>
            <person name="Manning G."/>
            <person name="Martin F."/>
            <person name="Muraguchi H."/>
            <person name="Natvig D.O."/>
            <person name="Palmerini H."/>
            <person name="Ramesh M.A."/>
            <person name="Rehmeyer C.J."/>
            <person name="Roe B.A."/>
            <person name="Shenoy N."/>
            <person name="Stanke M."/>
            <person name="Ter-Hovhannisyan V."/>
            <person name="Tunlid A."/>
            <person name="Velagapudi R."/>
            <person name="Vision T.J."/>
            <person name="Zeng Q."/>
            <person name="Zolan M.E."/>
            <person name="Pukkila P.J."/>
        </authorList>
    </citation>
    <scope>NUCLEOTIDE SEQUENCE [LARGE SCALE GENOMIC DNA]</scope>
    <source>
        <strain evidence="2">Okayama-7 / 130 / ATCC MYA-4618 / FGSC 9003</strain>
    </source>
</reference>
<protein>
    <recommendedName>
        <fullName evidence="3">Ser/Thr-rich protein T10 in DGCR region</fullName>
    </recommendedName>
</protein>
<dbReference type="HOGENOM" id="CLU_047037_0_1_1"/>
<evidence type="ECO:0008006" key="3">
    <source>
        <dbReference type="Google" id="ProtNLM"/>
    </source>
</evidence>
<dbReference type="OrthoDB" id="191601at2759"/>
<organism evidence="1 2">
    <name type="scientific">Coprinopsis cinerea (strain Okayama-7 / 130 / ATCC MYA-4618 / FGSC 9003)</name>
    <name type="common">Inky cap fungus</name>
    <name type="synonym">Hormographiella aspergillata</name>
    <dbReference type="NCBI Taxonomy" id="240176"/>
    <lineage>
        <taxon>Eukaryota</taxon>
        <taxon>Fungi</taxon>
        <taxon>Dikarya</taxon>
        <taxon>Basidiomycota</taxon>
        <taxon>Agaricomycotina</taxon>
        <taxon>Agaricomycetes</taxon>
        <taxon>Agaricomycetidae</taxon>
        <taxon>Agaricales</taxon>
        <taxon>Agaricineae</taxon>
        <taxon>Psathyrellaceae</taxon>
        <taxon>Coprinopsis</taxon>
    </lineage>
</organism>
<dbReference type="VEuPathDB" id="FungiDB:CC1G_08003"/>
<dbReference type="EMBL" id="AACS02000008">
    <property type="protein sequence ID" value="EAU86279.2"/>
    <property type="molecule type" value="Genomic_DNA"/>
</dbReference>
<proteinExistence type="predicted"/>
<dbReference type="Proteomes" id="UP000001861">
    <property type="component" value="Unassembled WGS sequence"/>
</dbReference>
<dbReference type="InterPro" id="IPR008551">
    <property type="entry name" value="TANGO2"/>
</dbReference>
<dbReference type="PANTHER" id="PTHR17985">
    <property type="entry name" value="SER/THR-RICH PROTEIN T10 IN DGCR REGION"/>
    <property type="match status" value="1"/>
</dbReference>